<name>A0A4U0Z9C0_9ALTE</name>
<protein>
    <recommendedName>
        <fullName evidence="1">TniQ domain-containing protein</fullName>
    </recommendedName>
</protein>
<evidence type="ECO:0000313" key="2">
    <source>
        <dbReference type="EMBL" id="TKB02551.1"/>
    </source>
</evidence>
<dbReference type="OrthoDB" id="6138887at2"/>
<organism evidence="2 3">
    <name type="scientific">Alteromonas portus</name>
    <dbReference type="NCBI Taxonomy" id="2565549"/>
    <lineage>
        <taxon>Bacteria</taxon>
        <taxon>Pseudomonadati</taxon>
        <taxon>Pseudomonadota</taxon>
        <taxon>Gammaproteobacteria</taxon>
        <taxon>Alteromonadales</taxon>
        <taxon>Alteromonadaceae</taxon>
        <taxon>Alteromonas/Salinimonas group</taxon>
        <taxon>Alteromonas</taxon>
    </lineage>
</organism>
<feature type="domain" description="TniQ" evidence="1">
    <location>
        <begin position="7"/>
        <end position="118"/>
    </location>
</feature>
<comment type="caution">
    <text evidence="2">The sequence shown here is derived from an EMBL/GenBank/DDBJ whole genome shotgun (WGS) entry which is preliminary data.</text>
</comment>
<accession>A0A4U0Z9C0</accession>
<reference evidence="2 3" key="1">
    <citation type="submission" date="2019-04" db="EMBL/GenBank/DDBJ databases">
        <title>Alteromonas portus sp. nov., an alginate lyase-excreting marine bacterium.</title>
        <authorList>
            <person name="Huang H."/>
            <person name="Mo K."/>
            <person name="Bao S."/>
        </authorList>
    </citation>
    <scope>NUCLEOTIDE SEQUENCE [LARGE SCALE GENOMIC DNA]</scope>
    <source>
        <strain evidence="2 3">HB161718</strain>
    </source>
</reference>
<evidence type="ECO:0000259" key="1">
    <source>
        <dbReference type="Pfam" id="PF06527"/>
    </source>
</evidence>
<dbReference type="Proteomes" id="UP000305471">
    <property type="component" value="Unassembled WGS sequence"/>
</dbReference>
<evidence type="ECO:0000313" key="3">
    <source>
        <dbReference type="Proteomes" id="UP000305471"/>
    </source>
</evidence>
<dbReference type="Pfam" id="PF06527">
    <property type="entry name" value="TniQ"/>
    <property type="match status" value="1"/>
</dbReference>
<keyword evidence="3" id="KW-1185">Reference proteome</keyword>
<gene>
    <name evidence="2" type="ORF">E5672_11825</name>
</gene>
<dbReference type="InterPro" id="IPR009492">
    <property type="entry name" value="TniQ"/>
</dbReference>
<proteinExistence type="predicted"/>
<dbReference type="RefSeq" id="WP_136782385.1">
    <property type="nucleotide sequence ID" value="NZ_SWCO01000007.1"/>
</dbReference>
<dbReference type="AlphaFoldDB" id="A0A4U0Z9C0"/>
<sequence>MTLKKPPIHPPIEAGESPLFYLKRLALLNHYDSHTWLYKNAEDRVSRNLSQLVDYLTEEDWTKQAEQDEAALRIFQLENFHLVKKARFCPICISEDKIWRATWHLKTSVTCVKHEVNLVDVCTTCCADTDLFKAKLHECVCGAPYGVQSTVRASKQLLELQRFIEDGAVPEQNREQLMPADHELTLEERVSLVSLFSRLTPNHDVKKTGTSTKLNSMQQALDALQDVARGLLGGKAMFIALLGVLQKMGGKGHKVDQLTIFYRSFYKEAKKACFQRYKDVLEAEITKRSVYATKRNSLFSEETINGNVWLPLKVASKEYSVAVSKLRLATKEGLIACDRQKKGGRTFSLIYRPHLETRLSFLLEQLNATEAAILLGVTKSQMQLMCNSGVFLSAVPPEPGRCSHWRIAKSEIVEYLKSLTPKKVKLMPKSILLPVAMKKYGGDIPNLFLTILQECRVGNLLSYLDDEALGIRGLVLCHRDLISLIKRITPDHHISATRMAGKLQLHPEFMSQLVKHKLIKSYETDNNSDERVIPLEFAHKFKTRFVIGAKLANVLEMSPRDLYRHLAELGIMPFDHDKNYKLRSKLYQRYQFVDAPMIYAYVRNLLDWNDVSF</sequence>
<dbReference type="EMBL" id="SWCO01000007">
    <property type="protein sequence ID" value="TKB02551.1"/>
    <property type="molecule type" value="Genomic_DNA"/>
</dbReference>